<reference evidence="1" key="2">
    <citation type="submission" date="2023-01" db="EMBL/GenBank/DDBJ databases">
        <authorList>
            <person name="Sun Q."/>
            <person name="Evtushenko L."/>
        </authorList>
    </citation>
    <scope>NUCLEOTIDE SEQUENCE</scope>
    <source>
        <strain evidence="1">VKM Ac-1246</strain>
    </source>
</reference>
<sequence>MVVLLAVAVFGGVRWWRSDGQVERRLAGEVADLPGVRDVDSDEKRVVLSDEITMERTTKVLERLATAEDPRDWTVQAGVAELGASDVDFAVGDVAAGLVMFGTVRDPEVERILLDDRGMNPRAQLTVAEPGARIEVARKVVSAVAEGEDGRSWDVVVGDGMGATGGQASVEMRKVASEGARGLAGRLGRLADVVRTPADLVVDTTGLISELRLSVADEQAARTTWGAVEGVLEKDEKAQLVVGESEKVTYEGAAGERIEPALAATRDLLDAGASAVTWVDLGLTEIAAEAERLSAVAALGKATADLGPKLKLSVTWPEPVAWRGDGSGPAQIVDSPAEVARVAPKLAKVAKLGYVILWGQQLTARDDDGAYVLAYPKPEGDFRKDELGKVMTLLREVGWSGERLVGAVGAAYDCGHEGESGTVVAWIRSTAKGRGTVAKTDYSRAGTVCEEQIDAVRPLAAGTVATAWNAAR</sequence>
<evidence type="ECO:0000313" key="1">
    <source>
        <dbReference type="EMBL" id="GLJ69929.1"/>
    </source>
</evidence>
<dbReference type="Proteomes" id="UP001142292">
    <property type="component" value="Unassembled WGS sequence"/>
</dbReference>
<dbReference type="EMBL" id="BSEL01000007">
    <property type="protein sequence ID" value="GLJ69929.1"/>
    <property type="molecule type" value="Genomic_DNA"/>
</dbReference>
<evidence type="ECO:0000313" key="2">
    <source>
        <dbReference type="Proteomes" id="UP001142292"/>
    </source>
</evidence>
<gene>
    <name evidence="1" type="ORF">GCM10017579_39650</name>
</gene>
<reference evidence="1" key="1">
    <citation type="journal article" date="2014" name="Int. J. Syst. Evol. Microbiol.">
        <title>Complete genome of a new Firmicutes species belonging to the dominant human colonic microbiota ('Ruminococcus bicirculans') reveals two chromosomes and a selective capacity to utilize plant glucans.</title>
        <authorList>
            <consortium name="NISC Comparative Sequencing Program"/>
            <person name="Wegmann U."/>
            <person name="Louis P."/>
            <person name="Goesmann A."/>
            <person name="Henrissat B."/>
            <person name="Duncan S.H."/>
            <person name="Flint H.J."/>
        </authorList>
    </citation>
    <scope>NUCLEOTIDE SEQUENCE</scope>
    <source>
        <strain evidence="1">VKM Ac-1246</strain>
    </source>
</reference>
<proteinExistence type="predicted"/>
<accession>A0ABQ5T386</accession>
<protein>
    <submittedName>
        <fullName evidence="1">Uncharacterized protein</fullName>
    </submittedName>
</protein>
<comment type="caution">
    <text evidence="1">The sequence shown here is derived from an EMBL/GenBank/DDBJ whole genome shotgun (WGS) entry which is preliminary data.</text>
</comment>
<organism evidence="1 2">
    <name type="scientific">Nocardioides luteus</name>
    <dbReference type="NCBI Taxonomy" id="1844"/>
    <lineage>
        <taxon>Bacteria</taxon>
        <taxon>Bacillati</taxon>
        <taxon>Actinomycetota</taxon>
        <taxon>Actinomycetes</taxon>
        <taxon>Propionibacteriales</taxon>
        <taxon>Nocardioidaceae</taxon>
        <taxon>Nocardioides</taxon>
    </lineage>
</organism>
<name>A0ABQ5T386_9ACTN</name>
<keyword evidence="2" id="KW-1185">Reference proteome</keyword>